<dbReference type="SUPFAM" id="SSF88723">
    <property type="entry name" value="PIN domain-like"/>
    <property type="match status" value="1"/>
</dbReference>
<feature type="domain" description="PIN" evidence="9">
    <location>
        <begin position="2"/>
        <end position="126"/>
    </location>
</feature>
<keyword evidence="11" id="KW-1185">Reference proteome</keyword>
<organism evidence="10 11">
    <name type="scientific">Aerophototrophica crusticola</name>
    <dbReference type="NCBI Taxonomy" id="1709002"/>
    <lineage>
        <taxon>Bacteria</taxon>
        <taxon>Pseudomonadati</taxon>
        <taxon>Pseudomonadota</taxon>
        <taxon>Alphaproteobacteria</taxon>
        <taxon>Rhodospirillales</taxon>
        <taxon>Rhodospirillaceae</taxon>
        <taxon>Aerophototrophica</taxon>
    </lineage>
</organism>
<name>A0A858R985_9PROT</name>
<protein>
    <recommendedName>
        <fullName evidence="8">Ribonuclease VapC</fullName>
        <shortName evidence="8">RNase VapC</shortName>
        <ecNumber evidence="8">3.1.-.-</ecNumber>
    </recommendedName>
    <alternativeName>
        <fullName evidence="8">Toxin VapC</fullName>
    </alternativeName>
</protein>
<feature type="binding site" evidence="8">
    <location>
        <position position="5"/>
    </location>
    <ligand>
        <name>Mg(2+)</name>
        <dbReference type="ChEBI" id="CHEBI:18420"/>
    </ligand>
</feature>
<evidence type="ECO:0000256" key="5">
    <source>
        <dbReference type="ARBA" id="ARBA00022801"/>
    </source>
</evidence>
<dbReference type="PANTHER" id="PTHR33653">
    <property type="entry name" value="RIBONUCLEASE VAPC2"/>
    <property type="match status" value="1"/>
</dbReference>
<keyword evidence="5 8" id="KW-0378">Hydrolase</keyword>
<keyword evidence="8" id="KW-0800">Toxin</keyword>
<evidence type="ECO:0000256" key="3">
    <source>
        <dbReference type="ARBA" id="ARBA00022722"/>
    </source>
</evidence>
<comment type="function">
    <text evidence="8">Toxic component of a toxin-antitoxin (TA) system. An RNase.</text>
</comment>
<evidence type="ECO:0000256" key="1">
    <source>
        <dbReference type="ARBA" id="ARBA00001946"/>
    </source>
</evidence>
<evidence type="ECO:0000313" key="10">
    <source>
        <dbReference type="EMBL" id="QJE73713.1"/>
    </source>
</evidence>
<evidence type="ECO:0000256" key="2">
    <source>
        <dbReference type="ARBA" id="ARBA00022649"/>
    </source>
</evidence>
<comment type="cofactor">
    <cofactor evidence="1 8">
        <name>Mg(2+)</name>
        <dbReference type="ChEBI" id="CHEBI:18420"/>
    </cofactor>
</comment>
<dbReference type="GO" id="GO:0016787">
    <property type="term" value="F:hydrolase activity"/>
    <property type="evidence" value="ECO:0007669"/>
    <property type="project" value="UniProtKB-KW"/>
</dbReference>
<dbReference type="CDD" id="cd09871">
    <property type="entry name" value="PIN_MtVapC28-VapC30-like"/>
    <property type="match status" value="1"/>
</dbReference>
<dbReference type="Gene3D" id="3.40.50.1010">
    <property type="entry name" value="5'-nuclease"/>
    <property type="match status" value="1"/>
</dbReference>
<evidence type="ECO:0000256" key="4">
    <source>
        <dbReference type="ARBA" id="ARBA00022723"/>
    </source>
</evidence>
<dbReference type="Proteomes" id="UP000501891">
    <property type="component" value="Chromosome"/>
</dbReference>
<dbReference type="Pfam" id="PF01850">
    <property type="entry name" value="PIN"/>
    <property type="match status" value="1"/>
</dbReference>
<gene>
    <name evidence="8" type="primary">vapC</name>
    <name evidence="10" type="ORF">HHL28_11980</name>
</gene>
<dbReference type="HAMAP" id="MF_00265">
    <property type="entry name" value="VapC_Nob1"/>
    <property type="match status" value="1"/>
</dbReference>
<dbReference type="KEGG" id="acru:HHL28_11980"/>
<proteinExistence type="inferred from homology"/>
<evidence type="ECO:0000313" key="11">
    <source>
        <dbReference type="Proteomes" id="UP000501891"/>
    </source>
</evidence>
<dbReference type="EMBL" id="CP051775">
    <property type="protein sequence ID" value="QJE73713.1"/>
    <property type="molecule type" value="Genomic_DNA"/>
</dbReference>
<dbReference type="AlphaFoldDB" id="A0A858R985"/>
<keyword evidence="2 8" id="KW-1277">Toxin-antitoxin system</keyword>
<dbReference type="GO" id="GO:0004540">
    <property type="term" value="F:RNA nuclease activity"/>
    <property type="evidence" value="ECO:0007669"/>
    <property type="project" value="InterPro"/>
</dbReference>
<dbReference type="InterPro" id="IPR022907">
    <property type="entry name" value="VapC_family"/>
</dbReference>
<dbReference type="InterPro" id="IPR002716">
    <property type="entry name" value="PIN_dom"/>
</dbReference>
<evidence type="ECO:0000256" key="8">
    <source>
        <dbReference type="HAMAP-Rule" id="MF_00265"/>
    </source>
</evidence>
<evidence type="ECO:0000256" key="7">
    <source>
        <dbReference type="ARBA" id="ARBA00038093"/>
    </source>
</evidence>
<dbReference type="InterPro" id="IPR050556">
    <property type="entry name" value="Type_II_TA_system_RNase"/>
</dbReference>
<comment type="similarity">
    <text evidence="7 8">Belongs to the PINc/VapC protein family.</text>
</comment>
<sequence>MIVLDTSTLVAVLRDEPEAGRLRAAMNEAPLTMISAVNDFEARLLLRGRFGPGMVTRLDQFLDGLGTLVVPFNRHQGHLALQAFERFGKGQGHPAQLNMADCCAYALARARGLPLLFKGDDFARTDIPAVPY</sequence>
<reference evidence="10" key="1">
    <citation type="submission" date="2020-04" db="EMBL/GenBank/DDBJ databases">
        <title>A desert anoxygenic phototrophic bacterium fixes CO2 using RubisCO under aerobic conditions.</title>
        <authorList>
            <person name="Tang K."/>
        </authorList>
    </citation>
    <scope>NUCLEOTIDE SEQUENCE [LARGE SCALE GENOMIC DNA]</scope>
    <source>
        <strain evidence="10">MIMtkB3</strain>
    </source>
</reference>
<dbReference type="GO" id="GO:0000287">
    <property type="term" value="F:magnesium ion binding"/>
    <property type="evidence" value="ECO:0007669"/>
    <property type="project" value="UniProtKB-UniRule"/>
</dbReference>
<accession>A0A858R985</accession>
<dbReference type="EC" id="3.1.-.-" evidence="8"/>
<dbReference type="InterPro" id="IPR029060">
    <property type="entry name" value="PIN-like_dom_sf"/>
</dbReference>
<dbReference type="PANTHER" id="PTHR33653:SF1">
    <property type="entry name" value="RIBONUCLEASE VAPC2"/>
    <property type="match status" value="1"/>
</dbReference>
<feature type="binding site" evidence="8">
    <location>
        <position position="101"/>
    </location>
    <ligand>
        <name>Mg(2+)</name>
        <dbReference type="ChEBI" id="CHEBI:18420"/>
    </ligand>
</feature>
<evidence type="ECO:0000259" key="9">
    <source>
        <dbReference type="Pfam" id="PF01850"/>
    </source>
</evidence>
<keyword evidence="3 8" id="KW-0540">Nuclease</keyword>
<keyword evidence="6 8" id="KW-0460">Magnesium</keyword>
<keyword evidence="4 8" id="KW-0479">Metal-binding</keyword>
<evidence type="ECO:0000256" key="6">
    <source>
        <dbReference type="ARBA" id="ARBA00022842"/>
    </source>
</evidence>
<dbReference type="GO" id="GO:0090729">
    <property type="term" value="F:toxin activity"/>
    <property type="evidence" value="ECO:0007669"/>
    <property type="project" value="UniProtKB-KW"/>
</dbReference>